<dbReference type="Pfam" id="PF08241">
    <property type="entry name" value="Methyltransf_11"/>
    <property type="match status" value="1"/>
</dbReference>
<dbReference type="SUPFAM" id="SSF53335">
    <property type="entry name" value="S-adenosyl-L-methionine-dependent methyltransferases"/>
    <property type="match status" value="1"/>
</dbReference>
<comment type="caution">
    <text evidence="2">The sequence shown here is derived from an EMBL/GenBank/DDBJ whole genome shotgun (WGS) entry which is preliminary data.</text>
</comment>
<gene>
    <name evidence="2" type="ORF">Ari01nite_16340</name>
</gene>
<sequence length="271" mass="28738">MNAFRTFEEAGWRHLAAAYDRMIGHITGRVAGPLLDAARVTTGTRMLDLACGPGYAAAAAARRGAVPVGVDLSPAMVALARYRHPGLDFREASAEALPFASSRFDAVVGNFVLPHLSEPEVVVGECVRVLKPGGRLALSAWDRPERARFVGVLVEAIAEVGPPPPADLPDGPPFFRYADTGEIGTLLTGAGLADVTVTTMAFEHHLASADELWDGLLDGTVRTSALVAGQSAETRDMIRASFNRRLAPYTRPDGLVMPVSVVLARGTTPRS</sequence>
<dbReference type="PANTHER" id="PTHR43591">
    <property type="entry name" value="METHYLTRANSFERASE"/>
    <property type="match status" value="1"/>
</dbReference>
<reference evidence="2" key="1">
    <citation type="submission" date="2021-01" db="EMBL/GenBank/DDBJ databases">
        <title>Whole genome shotgun sequence of Actinoplanes rishiriensis NBRC 108556.</title>
        <authorList>
            <person name="Komaki H."/>
            <person name="Tamura T."/>
        </authorList>
    </citation>
    <scope>NUCLEOTIDE SEQUENCE</scope>
    <source>
        <strain evidence="2">NBRC 108556</strain>
    </source>
</reference>
<organism evidence="2 3">
    <name type="scientific">Paractinoplanes rishiriensis</name>
    <dbReference type="NCBI Taxonomy" id="1050105"/>
    <lineage>
        <taxon>Bacteria</taxon>
        <taxon>Bacillati</taxon>
        <taxon>Actinomycetota</taxon>
        <taxon>Actinomycetes</taxon>
        <taxon>Micromonosporales</taxon>
        <taxon>Micromonosporaceae</taxon>
        <taxon>Paractinoplanes</taxon>
    </lineage>
</organism>
<evidence type="ECO:0000259" key="1">
    <source>
        <dbReference type="Pfam" id="PF08241"/>
    </source>
</evidence>
<name>A0A919JV84_9ACTN</name>
<dbReference type="Proteomes" id="UP000636960">
    <property type="component" value="Unassembled WGS sequence"/>
</dbReference>
<accession>A0A919JV84</accession>
<dbReference type="AlphaFoldDB" id="A0A919JV84"/>
<dbReference type="InterPro" id="IPR013216">
    <property type="entry name" value="Methyltransf_11"/>
</dbReference>
<protein>
    <recommendedName>
        <fullName evidence="1">Methyltransferase type 11 domain-containing protein</fullName>
    </recommendedName>
</protein>
<dbReference type="CDD" id="cd02440">
    <property type="entry name" value="AdoMet_MTases"/>
    <property type="match status" value="1"/>
</dbReference>
<dbReference type="RefSeq" id="WP_203780493.1">
    <property type="nucleotide sequence ID" value="NZ_BOMV01000011.1"/>
</dbReference>
<dbReference type="EMBL" id="BOMV01000011">
    <property type="protein sequence ID" value="GIE94169.1"/>
    <property type="molecule type" value="Genomic_DNA"/>
</dbReference>
<dbReference type="Gene3D" id="3.40.50.150">
    <property type="entry name" value="Vaccinia Virus protein VP39"/>
    <property type="match status" value="1"/>
</dbReference>
<dbReference type="PANTHER" id="PTHR43591:SF24">
    <property type="entry name" value="2-METHOXY-6-POLYPRENYL-1,4-BENZOQUINOL METHYLASE, MITOCHONDRIAL"/>
    <property type="match status" value="1"/>
</dbReference>
<feature type="domain" description="Methyltransferase type 11" evidence="1">
    <location>
        <begin position="47"/>
        <end position="137"/>
    </location>
</feature>
<dbReference type="InterPro" id="IPR029063">
    <property type="entry name" value="SAM-dependent_MTases_sf"/>
</dbReference>
<keyword evidence="3" id="KW-1185">Reference proteome</keyword>
<proteinExistence type="predicted"/>
<dbReference type="GO" id="GO:0008757">
    <property type="term" value="F:S-adenosylmethionine-dependent methyltransferase activity"/>
    <property type="evidence" value="ECO:0007669"/>
    <property type="project" value="InterPro"/>
</dbReference>
<evidence type="ECO:0000313" key="3">
    <source>
        <dbReference type="Proteomes" id="UP000636960"/>
    </source>
</evidence>
<evidence type="ECO:0000313" key="2">
    <source>
        <dbReference type="EMBL" id="GIE94169.1"/>
    </source>
</evidence>